<dbReference type="AlphaFoldDB" id="A0A226D8P0"/>
<dbReference type="Proteomes" id="UP000198287">
    <property type="component" value="Unassembled WGS sequence"/>
</dbReference>
<dbReference type="SMART" id="SM01017">
    <property type="entry name" value="Arrestin_C"/>
    <property type="match status" value="2"/>
</dbReference>
<feature type="compositionally biased region" description="Low complexity" evidence="2">
    <location>
        <begin position="422"/>
        <end position="450"/>
    </location>
</feature>
<feature type="compositionally biased region" description="Polar residues" evidence="2">
    <location>
        <begin position="451"/>
        <end position="467"/>
    </location>
</feature>
<feature type="region of interest" description="Disordered" evidence="2">
    <location>
        <begin position="370"/>
        <end position="393"/>
    </location>
</feature>
<dbReference type="InterPro" id="IPR050357">
    <property type="entry name" value="Arrestin_domain-protein"/>
</dbReference>
<comment type="similarity">
    <text evidence="1">Belongs to the arrestin family.</text>
</comment>
<feature type="compositionally biased region" description="Low complexity" evidence="2">
    <location>
        <begin position="602"/>
        <end position="626"/>
    </location>
</feature>
<evidence type="ECO:0000259" key="3">
    <source>
        <dbReference type="SMART" id="SM01017"/>
    </source>
</evidence>
<comment type="caution">
    <text evidence="4">The sequence shown here is derived from an EMBL/GenBank/DDBJ whole genome shotgun (WGS) entry which is preliminary data.</text>
</comment>
<dbReference type="PANTHER" id="PTHR11188:SF144">
    <property type="entry name" value="ARRESTIN C-TERMINAL-LIKE DOMAIN-CONTAINING PROTEIN"/>
    <property type="match status" value="1"/>
</dbReference>
<dbReference type="SUPFAM" id="SSF81296">
    <property type="entry name" value="E set domains"/>
    <property type="match status" value="2"/>
</dbReference>
<evidence type="ECO:0000313" key="5">
    <source>
        <dbReference type="Proteomes" id="UP000198287"/>
    </source>
</evidence>
<dbReference type="InterPro" id="IPR014756">
    <property type="entry name" value="Ig_E-set"/>
</dbReference>
<sequence>MDYIREFDIRLEKEMYYAGETMSGVVVLDTSENFKVKAIRVLLRGKAHTEWKVMVSGDRRTVKDDQYFIDDRCVIWGKEKGEGNVPILPRGTHQFPFRFQIPESSLPCSFESRAGTIRYYLKVTVDIPYASPPQGMKYFTVIGPHLDCMDYLRPTRGETRRRRCCLCCESGKVSLKTDLERSAYVCGESLRVRADIDNQSEEEVRLKLRLVQYLEYYIDRGVLGVEKEGSNTILEYRGAPVAPRSRIKWDSQQNLVVPTMPPTMLGVCRLIQIYYVLKVNVELEKSGEDLHMHFPITIATVPFRIPNSNQTPIITYEVACDHAEGGMYIGPEFLLGQVYDGTSESGESIVLYRPIYPTVKSGKGMLNNTTTSINNSIQSQPQSSAASTPNATKGLKVDVSKDFASILQNQQPLVHQPPNKPGTSSAAGASTASNNKSSTSGITSPSSNSNLISATPTQGTTTITDVTAASEVGRSSLSSIPIGGGGGDGTVESSSSSRGGQSTNKSLKKDPCSSSSLASVILPTVHKSGKPAAEEGKLPPNSSSLAETNNFATTTNTGPSGSSNKRTRKLNPMLSSSSTSSSGAHVSFDTAESGLVGEGGPSTSASMSKKLSKASSSSTSLNSASKSKSREVAAKIVSESGSGSSEVKCAAVDITVVSKIGKDDTLAKSTKEGAVFPGKVVKLEASTIGGTTIGSNSEHYATTSMEKVPNPETSS</sequence>
<feature type="region of interest" description="Disordered" evidence="2">
    <location>
        <begin position="411"/>
        <end position="644"/>
    </location>
</feature>
<gene>
    <name evidence="4" type="ORF">Fcan01_24749</name>
</gene>
<feature type="region of interest" description="Disordered" evidence="2">
    <location>
        <begin position="691"/>
        <end position="715"/>
    </location>
</feature>
<name>A0A226D8P0_FOLCA</name>
<dbReference type="Pfam" id="PF02752">
    <property type="entry name" value="Arrestin_C"/>
    <property type="match status" value="1"/>
</dbReference>
<dbReference type="InterPro" id="IPR011021">
    <property type="entry name" value="Arrestin-like_N"/>
</dbReference>
<feature type="compositionally biased region" description="Low complexity" evidence="2">
    <location>
        <begin position="490"/>
        <end position="505"/>
    </location>
</feature>
<dbReference type="PANTHER" id="PTHR11188">
    <property type="entry name" value="ARRESTIN DOMAIN CONTAINING PROTEIN"/>
    <property type="match status" value="1"/>
</dbReference>
<evidence type="ECO:0000256" key="1">
    <source>
        <dbReference type="ARBA" id="ARBA00005298"/>
    </source>
</evidence>
<dbReference type="InterPro" id="IPR011022">
    <property type="entry name" value="Arrestin_C-like"/>
</dbReference>
<dbReference type="OrthoDB" id="7785529at2759"/>
<dbReference type="EMBL" id="LNIX01000033">
    <property type="protein sequence ID" value="OXA40616.1"/>
    <property type="molecule type" value="Genomic_DNA"/>
</dbReference>
<reference evidence="4 5" key="1">
    <citation type="submission" date="2015-12" db="EMBL/GenBank/DDBJ databases">
        <title>The genome of Folsomia candida.</title>
        <authorList>
            <person name="Faddeeva A."/>
            <person name="Derks M.F."/>
            <person name="Anvar Y."/>
            <person name="Smit S."/>
            <person name="Van Straalen N."/>
            <person name="Roelofs D."/>
        </authorList>
    </citation>
    <scope>NUCLEOTIDE SEQUENCE [LARGE SCALE GENOMIC DNA]</scope>
    <source>
        <strain evidence="4 5">VU population</strain>
        <tissue evidence="4">Whole body</tissue>
    </source>
</reference>
<dbReference type="GO" id="GO:0005737">
    <property type="term" value="C:cytoplasm"/>
    <property type="evidence" value="ECO:0007669"/>
    <property type="project" value="TreeGrafter"/>
</dbReference>
<proteinExistence type="inferred from homology"/>
<feature type="compositionally biased region" description="Low complexity" evidence="2">
    <location>
        <begin position="370"/>
        <end position="392"/>
    </location>
</feature>
<accession>A0A226D8P0</accession>
<dbReference type="GO" id="GO:0015031">
    <property type="term" value="P:protein transport"/>
    <property type="evidence" value="ECO:0007669"/>
    <property type="project" value="TreeGrafter"/>
</dbReference>
<evidence type="ECO:0000256" key="2">
    <source>
        <dbReference type="SAM" id="MobiDB-lite"/>
    </source>
</evidence>
<dbReference type="Pfam" id="PF00339">
    <property type="entry name" value="Arrestin_N"/>
    <property type="match status" value="1"/>
</dbReference>
<protein>
    <submittedName>
        <fullName evidence="4">Arrestin domain-containing protein 3</fullName>
    </submittedName>
</protein>
<feature type="domain" description="Arrestin C-terminal-like" evidence="3">
    <location>
        <begin position="169"/>
        <end position="303"/>
    </location>
</feature>
<feature type="compositionally biased region" description="Low complexity" evidence="2">
    <location>
        <begin position="548"/>
        <end position="564"/>
    </location>
</feature>
<keyword evidence="5" id="KW-1185">Reference proteome</keyword>
<dbReference type="Gene3D" id="2.60.40.640">
    <property type="match status" value="2"/>
</dbReference>
<organism evidence="4 5">
    <name type="scientific">Folsomia candida</name>
    <name type="common">Springtail</name>
    <dbReference type="NCBI Taxonomy" id="158441"/>
    <lineage>
        <taxon>Eukaryota</taxon>
        <taxon>Metazoa</taxon>
        <taxon>Ecdysozoa</taxon>
        <taxon>Arthropoda</taxon>
        <taxon>Hexapoda</taxon>
        <taxon>Collembola</taxon>
        <taxon>Entomobryomorpha</taxon>
        <taxon>Isotomoidea</taxon>
        <taxon>Isotomidae</taxon>
        <taxon>Proisotominae</taxon>
        <taxon>Folsomia</taxon>
    </lineage>
</organism>
<feature type="domain" description="Arrestin C-terminal-like" evidence="3">
    <location>
        <begin position="1"/>
        <end position="148"/>
    </location>
</feature>
<evidence type="ECO:0000313" key="4">
    <source>
        <dbReference type="EMBL" id="OXA40616.1"/>
    </source>
</evidence>
<dbReference type="InterPro" id="IPR014752">
    <property type="entry name" value="Arrestin-like_C"/>
</dbReference>